<evidence type="ECO:0000256" key="1">
    <source>
        <dbReference type="SAM" id="MobiDB-lite"/>
    </source>
</evidence>
<accession>A0ABW3XT86</accession>
<evidence type="ECO:0000313" key="3">
    <source>
        <dbReference type="Proteomes" id="UP001597058"/>
    </source>
</evidence>
<protein>
    <submittedName>
        <fullName evidence="2">Uncharacterized protein</fullName>
    </submittedName>
</protein>
<reference evidence="3" key="1">
    <citation type="journal article" date="2019" name="Int. J. Syst. Evol. Microbiol.">
        <title>The Global Catalogue of Microorganisms (GCM) 10K type strain sequencing project: providing services to taxonomists for standard genome sequencing and annotation.</title>
        <authorList>
            <consortium name="The Broad Institute Genomics Platform"/>
            <consortium name="The Broad Institute Genome Sequencing Center for Infectious Disease"/>
            <person name="Wu L."/>
            <person name="Ma J."/>
        </authorList>
    </citation>
    <scope>NUCLEOTIDE SEQUENCE [LARGE SCALE GENOMIC DNA]</scope>
    <source>
        <strain evidence="3">CGMCC 4.7020</strain>
    </source>
</reference>
<name>A0ABW3XT86_9ACTN</name>
<dbReference type="EMBL" id="JBHTMM010000117">
    <property type="protein sequence ID" value="MFD1312380.1"/>
    <property type="molecule type" value="Genomic_DNA"/>
</dbReference>
<keyword evidence="3" id="KW-1185">Reference proteome</keyword>
<sequence length="111" mass="12068">MNLTEQDINELRKTPGDLIRLMKQARADALAENARRRALVLRYPDLAAKLTEPPIRHTTPEHWTGYVPPASDAPSLGGAEPINHSPARKALVALVAEAEQRSATARKGNAA</sequence>
<evidence type="ECO:0000313" key="2">
    <source>
        <dbReference type="EMBL" id="MFD1312380.1"/>
    </source>
</evidence>
<organism evidence="2 3">
    <name type="scientific">Streptomyces kaempferi</name>
    <dbReference type="NCBI Taxonomy" id="333725"/>
    <lineage>
        <taxon>Bacteria</taxon>
        <taxon>Bacillati</taxon>
        <taxon>Actinomycetota</taxon>
        <taxon>Actinomycetes</taxon>
        <taxon>Kitasatosporales</taxon>
        <taxon>Streptomycetaceae</taxon>
        <taxon>Streptomyces</taxon>
    </lineage>
</organism>
<proteinExistence type="predicted"/>
<comment type="caution">
    <text evidence="2">The sequence shown here is derived from an EMBL/GenBank/DDBJ whole genome shotgun (WGS) entry which is preliminary data.</text>
</comment>
<gene>
    <name evidence="2" type="ORF">ACFQ5X_42185</name>
</gene>
<dbReference type="RefSeq" id="WP_381240492.1">
    <property type="nucleotide sequence ID" value="NZ_JBHSKH010000081.1"/>
</dbReference>
<dbReference type="Proteomes" id="UP001597058">
    <property type="component" value="Unassembled WGS sequence"/>
</dbReference>
<feature type="region of interest" description="Disordered" evidence="1">
    <location>
        <begin position="52"/>
        <end position="84"/>
    </location>
</feature>